<name>A0A9P7YGI1_9HELO</name>
<dbReference type="AlphaFoldDB" id="A0A9P7YGI1"/>
<feature type="chain" id="PRO_5040260421" evidence="2">
    <location>
        <begin position="25"/>
        <end position="279"/>
    </location>
</feature>
<dbReference type="EMBL" id="MU251499">
    <property type="protein sequence ID" value="KAG9233468.1"/>
    <property type="molecule type" value="Genomic_DNA"/>
</dbReference>
<reference evidence="3" key="1">
    <citation type="journal article" date="2021" name="IMA Fungus">
        <title>Genomic characterization of three marine fungi, including Emericellopsis atlantica sp. nov. with signatures of a generalist lifestyle and marine biomass degradation.</title>
        <authorList>
            <person name="Hagestad O.C."/>
            <person name="Hou L."/>
            <person name="Andersen J.H."/>
            <person name="Hansen E.H."/>
            <person name="Altermark B."/>
            <person name="Li C."/>
            <person name="Kuhnert E."/>
            <person name="Cox R.J."/>
            <person name="Crous P.W."/>
            <person name="Spatafora J.W."/>
            <person name="Lail K."/>
            <person name="Amirebrahimi M."/>
            <person name="Lipzen A."/>
            <person name="Pangilinan J."/>
            <person name="Andreopoulos W."/>
            <person name="Hayes R.D."/>
            <person name="Ng V."/>
            <person name="Grigoriev I.V."/>
            <person name="Jackson S.A."/>
            <person name="Sutton T.D.S."/>
            <person name="Dobson A.D.W."/>
            <person name="Rama T."/>
        </authorList>
    </citation>
    <scope>NUCLEOTIDE SEQUENCE</scope>
    <source>
        <strain evidence="3">TRa018bII</strain>
    </source>
</reference>
<evidence type="ECO:0000256" key="1">
    <source>
        <dbReference type="SAM" id="MobiDB-lite"/>
    </source>
</evidence>
<dbReference type="Gene3D" id="2.60.120.200">
    <property type="match status" value="1"/>
</dbReference>
<dbReference type="InterPro" id="IPR009784">
    <property type="entry name" value="DUF1349"/>
</dbReference>
<dbReference type="Proteomes" id="UP000824998">
    <property type="component" value="Unassembled WGS sequence"/>
</dbReference>
<keyword evidence="4" id="KW-1185">Reference proteome</keyword>
<evidence type="ECO:0000313" key="4">
    <source>
        <dbReference type="Proteomes" id="UP000824998"/>
    </source>
</evidence>
<dbReference type="PANTHER" id="PTHR35332">
    <property type="entry name" value="REGULATION OF ENOLASE PROTEIN 1"/>
    <property type="match status" value="1"/>
</dbReference>
<proteinExistence type="predicted"/>
<evidence type="ECO:0000256" key="2">
    <source>
        <dbReference type="SAM" id="SignalP"/>
    </source>
</evidence>
<comment type="caution">
    <text evidence="3">The sequence shown here is derived from an EMBL/GenBank/DDBJ whole genome shotgun (WGS) entry which is preliminary data.</text>
</comment>
<feature type="signal peptide" evidence="2">
    <location>
        <begin position="1"/>
        <end position="24"/>
    </location>
</feature>
<protein>
    <submittedName>
        <fullName evidence="3">Uncharacterized protein</fullName>
    </submittedName>
</protein>
<evidence type="ECO:0000313" key="3">
    <source>
        <dbReference type="EMBL" id="KAG9233468.1"/>
    </source>
</evidence>
<dbReference type="PANTHER" id="PTHR35332:SF2">
    <property type="entry name" value="REGULATION OF ENOLASE PROTEIN 1"/>
    <property type="match status" value="1"/>
</dbReference>
<dbReference type="OrthoDB" id="42525at2759"/>
<keyword evidence="2" id="KW-0732">Signal</keyword>
<accession>A0A9P7YGI1</accession>
<sequence>MWLSIRHVGCAVVGLSALTSPSSSTPTNPIDLAKRDNNFGLQNNHHDHDYDLPTTPCYSRHCNMAFHYANFPSSTSLPKPDSKGDVTIPVTSITDIWRKPGIDSFNAPIIYKKIPISSFKSARVTATGAWKTLYDQGGLFLLFPSTKSTPTPKRRWVKAGIEFYDAKPRFSVVATDLWSDWSLRPLGAADEKAGKMTVVAEREVMPDGSKGPTLNVYLVNGDGTREYVRETSWGFWDLDEREEMWVGMAGAAPTESDVQVLDVKFSGFEIETWDGEAEE</sequence>
<feature type="compositionally biased region" description="Low complexity" evidence="1">
    <location>
        <begin position="19"/>
        <end position="29"/>
    </location>
</feature>
<dbReference type="Pfam" id="PF07081">
    <property type="entry name" value="DUF1349"/>
    <property type="match status" value="1"/>
</dbReference>
<organism evidence="3 4">
    <name type="scientific">Amylocarpus encephaloides</name>
    <dbReference type="NCBI Taxonomy" id="45428"/>
    <lineage>
        <taxon>Eukaryota</taxon>
        <taxon>Fungi</taxon>
        <taxon>Dikarya</taxon>
        <taxon>Ascomycota</taxon>
        <taxon>Pezizomycotina</taxon>
        <taxon>Leotiomycetes</taxon>
        <taxon>Helotiales</taxon>
        <taxon>Helotiales incertae sedis</taxon>
        <taxon>Amylocarpus</taxon>
    </lineage>
</organism>
<feature type="region of interest" description="Disordered" evidence="1">
    <location>
        <begin position="19"/>
        <end position="38"/>
    </location>
</feature>
<gene>
    <name evidence="3" type="ORF">BJ875DRAFT_43701</name>
</gene>